<protein>
    <submittedName>
        <fullName evidence="1">Uncharacterized protein</fullName>
    </submittedName>
</protein>
<proteinExistence type="predicted"/>
<dbReference type="RefSeq" id="WP_181613840.1">
    <property type="nucleotide sequence ID" value="NZ_BAABAM010000004.1"/>
</dbReference>
<evidence type="ECO:0000313" key="1">
    <source>
        <dbReference type="EMBL" id="MBA2895154.1"/>
    </source>
</evidence>
<keyword evidence="2" id="KW-1185">Reference proteome</keyword>
<reference evidence="1 2" key="1">
    <citation type="submission" date="2020-07" db="EMBL/GenBank/DDBJ databases">
        <title>Genomic Encyclopedia of Type Strains, Phase IV (KMG-IV): sequencing the most valuable type-strain genomes for metagenomic binning, comparative biology and taxonomic classification.</title>
        <authorList>
            <person name="Goeker M."/>
        </authorList>
    </citation>
    <scope>NUCLEOTIDE SEQUENCE [LARGE SCALE GENOMIC DNA]</scope>
    <source>
        <strain evidence="1 2">DSM 45533</strain>
    </source>
</reference>
<evidence type="ECO:0000313" key="2">
    <source>
        <dbReference type="Proteomes" id="UP000530928"/>
    </source>
</evidence>
<dbReference type="EMBL" id="JACDUR010000006">
    <property type="protein sequence ID" value="MBA2895154.1"/>
    <property type="molecule type" value="Genomic_DNA"/>
</dbReference>
<organism evidence="1 2">
    <name type="scientific">Nonomuraea soli</name>
    <dbReference type="NCBI Taxonomy" id="1032476"/>
    <lineage>
        <taxon>Bacteria</taxon>
        <taxon>Bacillati</taxon>
        <taxon>Actinomycetota</taxon>
        <taxon>Actinomycetes</taxon>
        <taxon>Streptosporangiales</taxon>
        <taxon>Streptosporangiaceae</taxon>
        <taxon>Nonomuraea</taxon>
    </lineage>
</organism>
<dbReference type="AlphaFoldDB" id="A0A7W0CQ63"/>
<sequence length="337" mass="38295">MTASDEHLESQRLEVALMVAALPIVVLADSHHPAWLGECQYFNEQLRHLEIVYGELDAVIRVEQAPDAPVYAFPPYDWPGWSADEEVEALLDGRLVKAVRRRSATSWKLRLLAAYDEDAAALVTLTGYGPLPEVPKLVTRADPLPLIRERNRRWAARWHEVQEQMQAELRKTTPYPAAYLMLADLAVRRARTAKEHVEHRIESRLRGRPPGPGWRNLWRLVRSTQAQLRGQSEDEASAAVRSLVQQARRLAEQAAWFDDERLAAAALRETVEWMAHRADVDSRPAQEAWEAVHAHESAQPLLALTAPEGEWSAERDRLTRGWLRAWAAWAVSYGVIT</sequence>
<name>A0A7W0CQ63_9ACTN</name>
<gene>
    <name evidence="1" type="ORF">HNR30_006526</name>
</gene>
<accession>A0A7W0CQ63</accession>
<dbReference type="Proteomes" id="UP000530928">
    <property type="component" value="Unassembled WGS sequence"/>
</dbReference>
<comment type="caution">
    <text evidence="1">The sequence shown here is derived from an EMBL/GenBank/DDBJ whole genome shotgun (WGS) entry which is preliminary data.</text>
</comment>